<dbReference type="PANTHER" id="PTHR46881">
    <property type="entry name" value="PALMDELPHIN"/>
    <property type="match status" value="1"/>
</dbReference>
<evidence type="ECO:0000256" key="4">
    <source>
        <dbReference type="ARBA" id="ARBA00005756"/>
    </source>
</evidence>
<dbReference type="AlphaFoldDB" id="A0AAV2JLX1"/>
<evidence type="ECO:0000256" key="7">
    <source>
        <dbReference type="ARBA" id="ARBA00023054"/>
    </source>
</evidence>
<evidence type="ECO:0000313" key="12">
    <source>
        <dbReference type="Proteomes" id="UP001497482"/>
    </source>
</evidence>
<dbReference type="EMBL" id="OZ035834">
    <property type="protein sequence ID" value="CAL1576657.1"/>
    <property type="molecule type" value="Genomic_DNA"/>
</dbReference>
<keyword evidence="8" id="KW-0966">Cell projection</keyword>
<comment type="subcellular location">
    <subcellularLocation>
        <location evidence="1">Cell projection</location>
        <location evidence="1">Dendrite</location>
    </subcellularLocation>
    <subcellularLocation>
        <location evidence="3">Cell projection</location>
        <location evidence="3">Dendritic spine</location>
    </subcellularLocation>
    <subcellularLocation>
        <location evidence="2">Cytoplasm</location>
    </subcellularLocation>
</comment>
<sequence length="392" mass="44158">MSVCAFVRIQDKKRIREDISRKRRDIEEEKVKLQYIKKKSLREQWLMDGLQSEEEREAMKMQVQDEVQRTAHLQSNIDRMEEEMFALEQQELQLSANEEAILKRLRQVERTTEDIIKELSAQPLSDLFWPSVCPRQGGDSMSNIFVEPSINSRAAQGHCPLESKGATFAMEISVELDKQTGKTQVISTASVTPETIHEKGLKVYEDSLKSVFALPPGEATKVETEMTPTEVDELLRQATHWSGDVLYHQPVHAAPFTGNGLDTGESHFGHNTPSLDRANRVLEELSPGAVTLVFMGYENVDEDEDNPIQAELVMMGNSEEENSSGKEVFSVYHPTGCTSKTLQPQVGIAGVKDGRYFNEEHEGGESLLHKPTFKHRSIKNASKSEGWDGARL</sequence>
<keyword evidence="12" id="KW-1185">Reference proteome</keyword>
<dbReference type="PANTHER" id="PTHR46881:SF1">
    <property type="entry name" value="PALMDELPHIN"/>
    <property type="match status" value="1"/>
</dbReference>
<dbReference type="Pfam" id="PF03285">
    <property type="entry name" value="Paralemmin"/>
    <property type="match status" value="1"/>
</dbReference>
<name>A0AAV2JLX1_KNICA</name>
<dbReference type="GO" id="GO:0005737">
    <property type="term" value="C:cytoplasm"/>
    <property type="evidence" value="ECO:0007669"/>
    <property type="project" value="UniProtKB-SubCell"/>
</dbReference>
<evidence type="ECO:0000256" key="6">
    <source>
        <dbReference type="ARBA" id="ARBA00023018"/>
    </source>
</evidence>
<dbReference type="GO" id="GO:0008360">
    <property type="term" value="P:regulation of cell shape"/>
    <property type="evidence" value="ECO:0007669"/>
    <property type="project" value="InterPro"/>
</dbReference>
<keyword evidence="6" id="KW-0770">Synapse</keyword>
<evidence type="ECO:0000256" key="2">
    <source>
        <dbReference type="ARBA" id="ARBA00004496"/>
    </source>
</evidence>
<keyword evidence="5" id="KW-0963">Cytoplasm</keyword>
<evidence type="ECO:0000256" key="1">
    <source>
        <dbReference type="ARBA" id="ARBA00004279"/>
    </source>
</evidence>
<protein>
    <recommendedName>
        <fullName evidence="9">Palmdelphin</fullName>
    </recommendedName>
</protein>
<feature type="coiled-coil region" evidence="10">
    <location>
        <begin position="63"/>
        <end position="122"/>
    </location>
</feature>
<dbReference type="GO" id="GO:0043197">
    <property type="term" value="C:dendritic spine"/>
    <property type="evidence" value="ECO:0007669"/>
    <property type="project" value="UniProtKB-SubCell"/>
</dbReference>
<evidence type="ECO:0000256" key="9">
    <source>
        <dbReference type="ARBA" id="ARBA00040857"/>
    </source>
</evidence>
<evidence type="ECO:0000256" key="10">
    <source>
        <dbReference type="SAM" id="Coils"/>
    </source>
</evidence>
<dbReference type="GO" id="GO:0016020">
    <property type="term" value="C:membrane"/>
    <property type="evidence" value="ECO:0007669"/>
    <property type="project" value="InterPro"/>
</dbReference>
<keyword evidence="7 10" id="KW-0175">Coiled coil</keyword>
<evidence type="ECO:0000256" key="3">
    <source>
        <dbReference type="ARBA" id="ARBA00004552"/>
    </source>
</evidence>
<gene>
    <name evidence="11" type="ORF">KC01_LOCUS8071</name>
</gene>
<evidence type="ECO:0000256" key="5">
    <source>
        <dbReference type="ARBA" id="ARBA00022490"/>
    </source>
</evidence>
<accession>A0AAV2JLX1</accession>
<dbReference type="Proteomes" id="UP001497482">
    <property type="component" value="Chromosome 12"/>
</dbReference>
<comment type="similarity">
    <text evidence="4">Belongs to the paralemmin family.</text>
</comment>
<proteinExistence type="inferred from homology"/>
<evidence type="ECO:0000256" key="8">
    <source>
        <dbReference type="ARBA" id="ARBA00023273"/>
    </source>
</evidence>
<organism evidence="11 12">
    <name type="scientific">Knipowitschia caucasica</name>
    <name type="common">Caucasian dwarf goby</name>
    <name type="synonym">Pomatoschistus caucasicus</name>
    <dbReference type="NCBI Taxonomy" id="637954"/>
    <lineage>
        <taxon>Eukaryota</taxon>
        <taxon>Metazoa</taxon>
        <taxon>Chordata</taxon>
        <taxon>Craniata</taxon>
        <taxon>Vertebrata</taxon>
        <taxon>Euteleostomi</taxon>
        <taxon>Actinopterygii</taxon>
        <taxon>Neopterygii</taxon>
        <taxon>Teleostei</taxon>
        <taxon>Neoteleostei</taxon>
        <taxon>Acanthomorphata</taxon>
        <taxon>Gobiaria</taxon>
        <taxon>Gobiiformes</taxon>
        <taxon>Gobioidei</taxon>
        <taxon>Gobiidae</taxon>
        <taxon>Gobiinae</taxon>
        <taxon>Knipowitschia</taxon>
    </lineage>
</organism>
<dbReference type="InterPro" id="IPR004965">
    <property type="entry name" value="Paralemmin"/>
</dbReference>
<evidence type="ECO:0000313" key="11">
    <source>
        <dbReference type="EMBL" id="CAL1576657.1"/>
    </source>
</evidence>
<reference evidence="11 12" key="1">
    <citation type="submission" date="2024-04" db="EMBL/GenBank/DDBJ databases">
        <authorList>
            <person name="Waldvogel A.-M."/>
            <person name="Schoenle A."/>
        </authorList>
    </citation>
    <scope>NUCLEOTIDE SEQUENCE [LARGE SCALE GENOMIC DNA]</scope>
</reference>